<dbReference type="EMBL" id="WBZC01000003">
    <property type="protein sequence ID" value="KAB3539075.1"/>
    <property type="molecule type" value="Genomic_DNA"/>
</dbReference>
<sequence length="227" mass="26507">MIKKAKLPLQDMLTAIDSLSPLDIPSDMQLKKKLFSKGSLKLFKGEGLDRFATLTIKGLNLYHYDFGIAFPKASTPYPMFLYQVIIVPKRVLALTHYPFYRAKDEKAINHLADLLEEDKYHAEMLLSSSKQQEFLAGDIIPNSFNGFIRTTEIDDAYDSIKELFKQWHHGLINNSIEATEEEAKEASQWTEGFCKRFYEKDYGYRSTSRYLGERWTREVFERYIFNL</sequence>
<dbReference type="Gene3D" id="3.40.1500.20">
    <property type="match status" value="1"/>
</dbReference>
<keyword evidence="2" id="KW-1185">Reference proteome</keyword>
<evidence type="ECO:0000313" key="2">
    <source>
        <dbReference type="Proteomes" id="UP000432715"/>
    </source>
</evidence>
<protein>
    <recommendedName>
        <fullName evidence="3">15,16-dihydrobiliverdin:ferredoxin oxidoreductase</fullName>
    </recommendedName>
</protein>
<reference evidence="1 2" key="1">
    <citation type="submission" date="2019-10" db="EMBL/GenBank/DDBJ databases">
        <title>Alkaliphilus serpentinus sp. nov. and Alkaliphilus pronyensis sp. nov., two novel anaerobic alkaliphilic species isolated from the serpentinized-hosted hydrothermal field of the Prony Bay (New Caledonia).</title>
        <authorList>
            <person name="Postec A."/>
        </authorList>
    </citation>
    <scope>NUCLEOTIDE SEQUENCE [LARGE SCALE GENOMIC DNA]</scope>
    <source>
        <strain evidence="1 2">LacV</strain>
    </source>
</reference>
<name>A0A6I0FA84_9FIRM</name>
<organism evidence="1 2">
    <name type="scientific">Alkaliphilus pronyensis</name>
    <dbReference type="NCBI Taxonomy" id="1482732"/>
    <lineage>
        <taxon>Bacteria</taxon>
        <taxon>Bacillati</taxon>
        <taxon>Bacillota</taxon>
        <taxon>Clostridia</taxon>
        <taxon>Peptostreptococcales</taxon>
        <taxon>Natronincolaceae</taxon>
        <taxon>Alkaliphilus</taxon>
    </lineage>
</organism>
<evidence type="ECO:0000313" key="1">
    <source>
        <dbReference type="EMBL" id="KAB3539075.1"/>
    </source>
</evidence>
<dbReference type="Proteomes" id="UP000432715">
    <property type="component" value="Unassembled WGS sequence"/>
</dbReference>
<dbReference type="AlphaFoldDB" id="A0A6I0FA84"/>
<gene>
    <name evidence="1" type="ORF">F8154_01185</name>
</gene>
<dbReference type="OrthoDB" id="1952496at2"/>
<evidence type="ECO:0008006" key="3">
    <source>
        <dbReference type="Google" id="ProtNLM"/>
    </source>
</evidence>
<accession>A0A6I0FA84</accession>
<proteinExistence type="predicted"/>
<comment type="caution">
    <text evidence="1">The sequence shown here is derived from an EMBL/GenBank/DDBJ whole genome shotgun (WGS) entry which is preliminary data.</text>
</comment>
<dbReference type="RefSeq" id="WP_151859754.1">
    <property type="nucleotide sequence ID" value="NZ_WBZC01000003.1"/>
</dbReference>